<dbReference type="SUPFAM" id="SSF56112">
    <property type="entry name" value="Protein kinase-like (PK-like)"/>
    <property type="match status" value="1"/>
</dbReference>
<dbReference type="EMBL" id="JALD01000003">
    <property type="protein sequence ID" value="EUD12965.1"/>
    <property type="molecule type" value="Genomic_DNA"/>
</dbReference>
<evidence type="ECO:0000256" key="3">
    <source>
        <dbReference type="ARBA" id="ARBA00022553"/>
    </source>
</evidence>
<keyword evidence="8 11" id="KW-0067">ATP-binding</keyword>
<dbReference type="Gene3D" id="3.30.200.70">
    <property type="match status" value="1"/>
</dbReference>
<dbReference type="EC" id="2.7.11.1" evidence="11"/>
<keyword evidence="9 11" id="KW-0460">Magnesium</keyword>
<evidence type="ECO:0000256" key="5">
    <source>
        <dbReference type="ARBA" id="ARBA00022723"/>
    </source>
</evidence>
<comment type="catalytic activity">
    <reaction evidence="11">
        <text>L-seryl-[protein] + ATP = O-phospho-L-seryl-[protein] + ADP + H(+)</text>
        <dbReference type="Rhea" id="RHEA:17989"/>
        <dbReference type="Rhea" id="RHEA-COMP:9863"/>
        <dbReference type="Rhea" id="RHEA-COMP:11604"/>
        <dbReference type="ChEBI" id="CHEBI:15378"/>
        <dbReference type="ChEBI" id="CHEBI:29999"/>
        <dbReference type="ChEBI" id="CHEBI:30616"/>
        <dbReference type="ChEBI" id="CHEBI:83421"/>
        <dbReference type="ChEBI" id="CHEBI:456216"/>
        <dbReference type="EC" id="2.7.11.1"/>
    </reaction>
</comment>
<comment type="subunit">
    <text evidence="11">Monomer.</text>
</comment>
<evidence type="ECO:0000313" key="13">
    <source>
        <dbReference type="EMBL" id="EUD12965.1"/>
    </source>
</evidence>
<comment type="function">
    <text evidence="11">A protein kinase that phosphorylates Ser and Thr residues. Probably acts to suppress the effects of stress linked to accumulation of reactive oxygen species. Probably involved in the extracytoplasmic stress response.</text>
</comment>
<evidence type="ECO:0000259" key="12">
    <source>
        <dbReference type="Pfam" id="PF01636"/>
    </source>
</evidence>
<feature type="active site" evidence="11">
    <location>
        <position position="222"/>
    </location>
</feature>
<comment type="similarity">
    <text evidence="11">Belongs to the SrkA/RdoA protein kinase family.</text>
</comment>
<accession>A0AAV3MBU7</accession>
<comment type="cofactor">
    <cofactor evidence="11">
        <name>Mg(2+)</name>
        <dbReference type="ChEBI" id="CHEBI:18420"/>
    </cofactor>
</comment>
<dbReference type="Gene3D" id="1.10.510.10">
    <property type="entry name" value="Transferase(Phosphotransferase) domain 1"/>
    <property type="match status" value="1"/>
</dbReference>
<evidence type="ECO:0000256" key="6">
    <source>
        <dbReference type="ARBA" id="ARBA00022741"/>
    </source>
</evidence>
<feature type="site" description="ATP" evidence="11">
    <location>
        <position position="41"/>
    </location>
</feature>
<keyword evidence="1 11" id="KW-0963">Cytoplasm</keyword>
<evidence type="ECO:0000256" key="2">
    <source>
        <dbReference type="ARBA" id="ARBA00022527"/>
    </source>
</evidence>
<reference evidence="13 14" key="1">
    <citation type="submission" date="2014-01" db="EMBL/GenBank/DDBJ databases">
        <authorList>
            <person name="Durkin A.S."/>
            <person name="McCorrison J."/>
            <person name="Torralba M."/>
            <person name="Gillis M."/>
            <person name="Haft D.H."/>
            <person name="Methe B."/>
            <person name="Sutton G."/>
            <person name="Nelson K.E."/>
        </authorList>
    </citation>
    <scope>NUCLEOTIDE SEQUENCE [LARGE SCALE GENOMIC DNA]</scope>
    <source>
        <strain evidence="13 14">205/92</strain>
    </source>
</reference>
<comment type="caution">
    <text evidence="13">The sequence shown here is derived from an EMBL/GenBank/DDBJ whole genome shotgun (WGS) entry which is preliminary data.</text>
</comment>
<gene>
    <name evidence="13" type="primary">rdoA</name>
    <name evidence="11" type="synonym">srkA</name>
    <name evidence="13" type="ORF">HMPREF1563_1121</name>
</gene>
<sequence length="333" mass="38873">MDMDLTEHSSFNFSGISPDVILDALMEAGIYPESGLTELNSYENRVYQFQDENRQRYVVKFYRPERWNRSQIQEEHDFTLELQDEGLSVAAPLEFAGQTVLEFGGFMFAVFPSIGGRQYETDNLFQLEGVGHLLGRVHQIGKQRNFAFRPTIGVDEYLDQPRNIIATSSLIRECDKTPLIDSLDKLIAQVKMLWPAQQSFIRLQGDCHPGNILWRDEAWLVDFDDARNGPAVQDLWMLLNGSRQEQIIQLDTLLEAYNEFCDFDVRELKLIEPLRAMRMVHYLGWILRRWQDPAFPKAFPWIQSADFWQKQSIEFAQQTERLLEVPLQLNPQF</sequence>
<feature type="active site" description="Proton acceptor" evidence="11">
    <location>
        <position position="206"/>
    </location>
</feature>
<organism evidence="13 14">
    <name type="scientific">Providencia alcalifaciens 205/92</name>
    <dbReference type="NCBI Taxonomy" id="1256988"/>
    <lineage>
        <taxon>Bacteria</taxon>
        <taxon>Pseudomonadati</taxon>
        <taxon>Pseudomonadota</taxon>
        <taxon>Gammaproteobacteria</taxon>
        <taxon>Enterobacterales</taxon>
        <taxon>Morganellaceae</taxon>
        <taxon>Providencia</taxon>
    </lineage>
</organism>
<keyword evidence="4 11" id="KW-0808">Transferase</keyword>
<feature type="binding site" evidence="11">
    <location>
        <position position="222"/>
    </location>
    <ligand>
        <name>Mg(2+)</name>
        <dbReference type="ChEBI" id="CHEBI:18420"/>
    </ligand>
</feature>
<dbReference type="GO" id="GO:0000287">
    <property type="term" value="F:magnesium ion binding"/>
    <property type="evidence" value="ECO:0007669"/>
    <property type="project" value="UniProtKB-UniRule"/>
</dbReference>
<evidence type="ECO:0000256" key="9">
    <source>
        <dbReference type="ARBA" id="ARBA00022842"/>
    </source>
</evidence>
<dbReference type="PANTHER" id="PTHR39573">
    <property type="entry name" value="STRESS RESPONSE KINASE A"/>
    <property type="match status" value="1"/>
</dbReference>
<evidence type="ECO:0000256" key="4">
    <source>
        <dbReference type="ARBA" id="ARBA00022679"/>
    </source>
</evidence>
<dbReference type="GO" id="GO:0004674">
    <property type="term" value="F:protein serine/threonine kinase activity"/>
    <property type="evidence" value="ECO:0007669"/>
    <property type="project" value="UniProtKB-UniRule"/>
</dbReference>
<dbReference type="InterPro" id="IPR032882">
    <property type="entry name" value="SrkA/RdoA"/>
</dbReference>
<comment type="subcellular location">
    <subcellularLocation>
        <location evidence="11">Cytoplasm</location>
    </subcellularLocation>
</comment>
<dbReference type="GO" id="GO:0005737">
    <property type="term" value="C:cytoplasm"/>
    <property type="evidence" value="ECO:0007669"/>
    <property type="project" value="UniProtKB-SubCell"/>
</dbReference>
<evidence type="ECO:0000256" key="8">
    <source>
        <dbReference type="ARBA" id="ARBA00022840"/>
    </source>
</evidence>
<keyword evidence="3 11" id="KW-0597">Phosphoprotein</keyword>
<feature type="domain" description="Aminoglycoside phosphotransferase" evidence="12">
    <location>
        <begin position="37"/>
        <end position="267"/>
    </location>
</feature>
<dbReference type="NCBIfam" id="NF008738">
    <property type="entry name" value="PRK11768.1"/>
    <property type="match status" value="1"/>
</dbReference>
<keyword evidence="10 11" id="KW-0346">Stress response</keyword>
<evidence type="ECO:0000256" key="7">
    <source>
        <dbReference type="ARBA" id="ARBA00022777"/>
    </source>
</evidence>
<keyword evidence="7 11" id="KW-0418">Kinase</keyword>
<proteinExistence type="inferred from homology"/>
<dbReference type="Gene3D" id="1.20.1270.170">
    <property type="match status" value="1"/>
</dbReference>
<dbReference type="HAMAP" id="MF_01497">
    <property type="entry name" value="SrkA_kinase"/>
    <property type="match status" value="1"/>
</dbReference>
<evidence type="ECO:0000256" key="10">
    <source>
        <dbReference type="ARBA" id="ARBA00023016"/>
    </source>
</evidence>
<evidence type="ECO:0000313" key="14">
    <source>
        <dbReference type="Proteomes" id="UP000022311"/>
    </source>
</evidence>
<dbReference type="Pfam" id="PF01636">
    <property type="entry name" value="APH"/>
    <property type="match status" value="1"/>
</dbReference>
<feature type="binding site" evidence="11">
    <location>
        <position position="211"/>
    </location>
    <ligand>
        <name>Mg(2+)</name>
        <dbReference type="ChEBI" id="CHEBI:18420"/>
    </ligand>
</feature>
<evidence type="ECO:0000256" key="11">
    <source>
        <dbReference type="HAMAP-Rule" id="MF_01497"/>
    </source>
</evidence>
<keyword evidence="5 11" id="KW-0479">Metal-binding</keyword>
<dbReference type="InterPro" id="IPR002575">
    <property type="entry name" value="Aminoglycoside_PTrfase"/>
</dbReference>
<comment type="catalytic activity">
    <reaction evidence="11">
        <text>L-threonyl-[protein] + ATP = O-phospho-L-threonyl-[protein] + ADP + H(+)</text>
        <dbReference type="Rhea" id="RHEA:46608"/>
        <dbReference type="Rhea" id="RHEA-COMP:11060"/>
        <dbReference type="Rhea" id="RHEA-COMP:11605"/>
        <dbReference type="ChEBI" id="CHEBI:15378"/>
        <dbReference type="ChEBI" id="CHEBI:30013"/>
        <dbReference type="ChEBI" id="CHEBI:30616"/>
        <dbReference type="ChEBI" id="CHEBI:61977"/>
        <dbReference type="ChEBI" id="CHEBI:456216"/>
        <dbReference type="EC" id="2.7.11.1"/>
    </reaction>
</comment>
<keyword evidence="6 11" id="KW-0547">Nucleotide-binding</keyword>
<dbReference type="GO" id="GO:0005524">
    <property type="term" value="F:ATP binding"/>
    <property type="evidence" value="ECO:0007669"/>
    <property type="project" value="UniProtKB-UniRule"/>
</dbReference>
<evidence type="ECO:0000256" key="1">
    <source>
        <dbReference type="ARBA" id="ARBA00022490"/>
    </source>
</evidence>
<dbReference type="Proteomes" id="UP000022311">
    <property type="component" value="Unassembled WGS sequence"/>
</dbReference>
<protein>
    <recommendedName>
        <fullName evidence="11">Stress response kinase A</fullName>
        <ecNumber evidence="11">2.7.11.1</ecNumber>
    </recommendedName>
    <alternativeName>
        <fullName evidence="11">Serine/threonine-protein kinase SrkA</fullName>
    </alternativeName>
</protein>
<dbReference type="AlphaFoldDB" id="A0AAV3MBU7"/>
<dbReference type="PANTHER" id="PTHR39573:SF1">
    <property type="entry name" value="STRESS RESPONSE KINASE A"/>
    <property type="match status" value="1"/>
</dbReference>
<keyword evidence="2 11" id="KW-0723">Serine/threonine-protein kinase</keyword>
<dbReference type="InterPro" id="IPR011009">
    <property type="entry name" value="Kinase-like_dom_sf"/>
</dbReference>
<name>A0AAV3MBU7_9GAMM</name>